<feature type="transmembrane region" description="Helical" evidence="1">
    <location>
        <begin position="30"/>
        <end position="47"/>
    </location>
</feature>
<dbReference type="EMBL" id="CP006868">
    <property type="protein sequence ID" value="UXD22221.1"/>
    <property type="molecule type" value="Genomic_DNA"/>
</dbReference>
<protein>
    <recommendedName>
        <fullName evidence="2">CAAX prenyl protease 2/Lysostaphin resistance protein A-like domain-containing protein</fullName>
    </recommendedName>
</protein>
<organism evidence="3 4">
    <name type="scientific">Ignicoccus pacificus DSM 13166</name>
    <dbReference type="NCBI Taxonomy" id="940294"/>
    <lineage>
        <taxon>Archaea</taxon>
        <taxon>Thermoproteota</taxon>
        <taxon>Thermoprotei</taxon>
        <taxon>Desulfurococcales</taxon>
        <taxon>Desulfurococcaceae</taxon>
        <taxon>Ignicoccus</taxon>
    </lineage>
</organism>
<dbReference type="GO" id="GO:0080120">
    <property type="term" value="P:CAAX-box protein maturation"/>
    <property type="evidence" value="ECO:0007669"/>
    <property type="project" value="UniProtKB-ARBA"/>
</dbReference>
<name>A0A977KAW0_9CREN</name>
<feature type="transmembrane region" description="Helical" evidence="1">
    <location>
        <begin position="118"/>
        <end position="138"/>
    </location>
</feature>
<keyword evidence="1" id="KW-0472">Membrane</keyword>
<accession>A0A977KAW0</accession>
<evidence type="ECO:0000259" key="2">
    <source>
        <dbReference type="Pfam" id="PF02517"/>
    </source>
</evidence>
<feature type="transmembrane region" description="Helical" evidence="1">
    <location>
        <begin position="150"/>
        <end position="171"/>
    </location>
</feature>
<evidence type="ECO:0000313" key="4">
    <source>
        <dbReference type="Proteomes" id="UP001063698"/>
    </source>
</evidence>
<feature type="transmembrane region" description="Helical" evidence="1">
    <location>
        <begin position="59"/>
        <end position="77"/>
    </location>
</feature>
<dbReference type="AlphaFoldDB" id="A0A977KAW0"/>
<dbReference type="GO" id="GO:0004175">
    <property type="term" value="F:endopeptidase activity"/>
    <property type="evidence" value="ECO:0007669"/>
    <property type="project" value="UniProtKB-ARBA"/>
</dbReference>
<dbReference type="Proteomes" id="UP001063698">
    <property type="component" value="Chromosome"/>
</dbReference>
<dbReference type="InterPro" id="IPR003675">
    <property type="entry name" value="Rce1/LyrA-like_dom"/>
</dbReference>
<evidence type="ECO:0000313" key="3">
    <source>
        <dbReference type="EMBL" id="UXD22221.1"/>
    </source>
</evidence>
<keyword evidence="4" id="KW-1185">Reference proteome</keyword>
<evidence type="ECO:0000256" key="1">
    <source>
        <dbReference type="SAM" id="Phobius"/>
    </source>
</evidence>
<proteinExistence type="predicted"/>
<dbReference type="Pfam" id="PF02517">
    <property type="entry name" value="Rce1-like"/>
    <property type="match status" value="1"/>
</dbReference>
<sequence length="197" mass="22014">MELLGLGAWVLTFILSSLLASIVEQRFSPFVLQASLLILSVFSIYLLKLRVPLLKSPLGLLLAFISVPIMITFYTTVGRRLEDYELEFLPSSPLPKYFLLLLLAPMAEEASFRGLLEWSLSFPISIILPALAFGLVHIMPYGKAPRRSKAVALSIITVLGFLFSLLSWYYGLVSAMLSHSMTNAVSLIEERRTRKST</sequence>
<keyword evidence="1" id="KW-1133">Transmembrane helix</keyword>
<feature type="domain" description="CAAX prenyl protease 2/Lysostaphin resistance protein A-like" evidence="2">
    <location>
        <begin position="92"/>
        <end position="185"/>
    </location>
</feature>
<dbReference type="KEGG" id="ipc:IPA_02695"/>
<reference evidence="3" key="1">
    <citation type="submission" date="2013-11" db="EMBL/GenBank/DDBJ databases">
        <title>Comparative genomics of Ignicoccus.</title>
        <authorList>
            <person name="Podar M."/>
        </authorList>
    </citation>
    <scope>NUCLEOTIDE SEQUENCE</scope>
    <source>
        <strain evidence="3">DSM 13166</strain>
    </source>
</reference>
<keyword evidence="1" id="KW-0812">Transmembrane</keyword>
<gene>
    <name evidence="3" type="ORF">IPA_02695</name>
</gene>